<dbReference type="Gene3D" id="1.20.1070.10">
    <property type="entry name" value="Rhodopsin 7-helix transmembrane proteins"/>
    <property type="match status" value="1"/>
</dbReference>
<dbReference type="PANTHER" id="PTHR10489:SF957">
    <property type="entry name" value="B2 BRADYKININ RECEPTOR"/>
    <property type="match status" value="1"/>
</dbReference>
<dbReference type="GO" id="GO:0019957">
    <property type="term" value="F:C-C chemokine binding"/>
    <property type="evidence" value="ECO:0007669"/>
    <property type="project" value="TreeGrafter"/>
</dbReference>
<comment type="function">
    <text evidence="17">Receptor for bradykinin. It is associated with G proteins that activate a phosphatidylinositol-calcium second messenger system.</text>
</comment>
<organism evidence="22 23">
    <name type="scientific">Clupea harengus</name>
    <name type="common">Atlantic herring</name>
    <dbReference type="NCBI Taxonomy" id="7950"/>
    <lineage>
        <taxon>Eukaryota</taxon>
        <taxon>Metazoa</taxon>
        <taxon>Chordata</taxon>
        <taxon>Craniata</taxon>
        <taxon>Vertebrata</taxon>
        <taxon>Euteleostomi</taxon>
        <taxon>Actinopterygii</taxon>
        <taxon>Neopterygii</taxon>
        <taxon>Teleostei</taxon>
        <taxon>Clupei</taxon>
        <taxon>Clupeiformes</taxon>
        <taxon>Clupeoidei</taxon>
        <taxon>Clupeidae</taxon>
        <taxon>Clupea</taxon>
    </lineage>
</organism>
<evidence type="ECO:0000256" key="10">
    <source>
        <dbReference type="ARBA" id="ARBA00023139"/>
    </source>
</evidence>
<keyword evidence="10" id="KW-0564">Palmitate</keyword>
<keyword evidence="4" id="KW-1003">Cell membrane</keyword>
<feature type="transmembrane region" description="Helical" evidence="20">
    <location>
        <begin position="152"/>
        <end position="170"/>
    </location>
</feature>
<dbReference type="GO" id="GO:0006954">
    <property type="term" value="P:inflammatory response"/>
    <property type="evidence" value="ECO:0007669"/>
    <property type="project" value="InterPro"/>
</dbReference>
<evidence type="ECO:0000256" key="8">
    <source>
        <dbReference type="ARBA" id="ARBA00023040"/>
    </source>
</evidence>
<evidence type="ECO:0000256" key="9">
    <source>
        <dbReference type="ARBA" id="ARBA00023136"/>
    </source>
</evidence>
<dbReference type="InterPro" id="IPR000496">
    <property type="entry name" value="Brdyknn_rcpt"/>
</dbReference>
<comment type="function">
    <text evidence="16">This is a receptor for bradykinin. Could be a factor in chronic pain and inflammation.</text>
</comment>
<evidence type="ECO:0000256" key="12">
    <source>
        <dbReference type="ARBA" id="ARBA00023170"/>
    </source>
</evidence>
<dbReference type="InterPro" id="IPR000276">
    <property type="entry name" value="GPCR_Rhodpsn"/>
</dbReference>
<gene>
    <name evidence="23" type="primary">si:dkey-63b1.1</name>
</gene>
<dbReference type="Pfam" id="PF00001">
    <property type="entry name" value="7tm_1"/>
    <property type="match status" value="1"/>
</dbReference>
<evidence type="ECO:0000256" key="3">
    <source>
        <dbReference type="ARBA" id="ARBA00021062"/>
    </source>
</evidence>
<dbReference type="Proteomes" id="UP000515152">
    <property type="component" value="Chromosome 15"/>
</dbReference>
<keyword evidence="11" id="KW-1015">Disulfide bond</keyword>
<dbReference type="PROSITE" id="PS50262">
    <property type="entry name" value="G_PROTEIN_RECEP_F1_2"/>
    <property type="match status" value="1"/>
</dbReference>
<dbReference type="InterPro" id="IPR001186">
    <property type="entry name" value="Brdyknn_1_rcpt"/>
</dbReference>
<dbReference type="PROSITE" id="PS00237">
    <property type="entry name" value="G_PROTEIN_RECEP_F1_1"/>
    <property type="match status" value="1"/>
</dbReference>
<feature type="domain" description="G-protein coupled receptors family 1 profile" evidence="21">
    <location>
        <begin position="49"/>
        <end position="307"/>
    </location>
</feature>
<evidence type="ECO:0000256" key="2">
    <source>
        <dbReference type="ARBA" id="ARBA00013512"/>
    </source>
</evidence>
<evidence type="ECO:0000256" key="1">
    <source>
        <dbReference type="ARBA" id="ARBA00004651"/>
    </source>
</evidence>
<dbReference type="GeneID" id="105892944"/>
<comment type="similarity">
    <text evidence="19">Belongs to the G-protein coupled receptor 1 family.</text>
</comment>
<dbReference type="AlphaFoldDB" id="A0A6P3VLF9"/>
<keyword evidence="7 20" id="KW-1133">Transmembrane helix</keyword>
<dbReference type="GO" id="GO:0009897">
    <property type="term" value="C:external side of plasma membrane"/>
    <property type="evidence" value="ECO:0007669"/>
    <property type="project" value="TreeGrafter"/>
</dbReference>
<reference evidence="23" key="1">
    <citation type="submission" date="2025-08" db="UniProtKB">
        <authorList>
            <consortium name="RefSeq"/>
        </authorList>
    </citation>
    <scope>IDENTIFICATION</scope>
</reference>
<evidence type="ECO:0000256" key="5">
    <source>
        <dbReference type="ARBA" id="ARBA00022553"/>
    </source>
</evidence>
<keyword evidence="6 19" id="KW-0812">Transmembrane</keyword>
<dbReference type="GO" id="GO:0016493">
    <property type="term" value="F:C-C chemokine receptor activity"/>
    <property type="evidence" value="ECO:0007669"/>
    <property type="project" value="TreeGrafter"/>
</dbReference>
<feature type="transmembrane region" description="Helical" evidence="20">
    <location>
        <begin position="246"/>
        <end position="264"/>
    </location>
</feature>
<keyword evidence="22" id="KW-1185">Reference proteome</keyword>
<dbReference type="GO" id="GO:0019722">
    <property type="term" value="P:calcium-mediated signaling"/>
    <property type="evidence" value="ECO:0007669"/>
    <property type="project" value="TreeGrafter"/>
</dbReference>
<protein>
    <recommendedName>
        <fullName evidence="3">B1 bradykinin receptor</fullName>
    </recommendedName>
    <alternativeName>
        <fullName evidence="2">B2 bradykinin receptor</fullName>
    </alternativeName>
</protein>
<dbReference type="InterPro" id="IPR050119">
    <property type="entry name" value="CCR1-9-like"/>
</dbReference>
<evidence type="ECO:0000256" key="11">
    <source>
        <dbReference type="ARBA" id="ARBA00023157"/>
    </source>
</evidence>
<sequence length="360" mass="40562">MKMTSNGSAEVSPTLYPVDNCTNNAEFWELLSSLQPIYLSLISIVGLLGNGFVLCVFCLQRKSCSVPDVYLGNLAVADLVMVTCLPFWAVTIAYDFDWVFGMPLCKLVNVAISMNYFCSVLFLVLVSVDRYLALVKPMRPSCLRRAPWAKRICLVIWLLGLLLSLPVLLFRTVEYVPEAGVSACFLAYPHQGWRVQRNVTINVVGFLVPLPIVAFCTCHILKALRNSGQLGVAAPGMRNERKATQLVLAVLIIFVICWMPYQIVRALDTMDYFRVTTSCLWGDFMDVSEQLVTYLAYSNSAINPFLYVIVGKHFRKKAKAVLKQFRPFRSKDNASLSVNVSSLSRETQRISFNRLDKRMC</sequence>
<dbReference type="GO" id="GO:0006955">
    <property type="term" value="P:immune response"/>
    <property type="evidence" value="ECO:0007669"/>
    <property type="project" value="TreeGrafter"/>
</dbReference>
<comment type="subcellular location">
    <subcellularLocation>
        <location evidence="1">Cell membrane</location>
        <topology evidence="1">Multi-pass membrane protein</topology>
    </subcellularLocation>
</comment>
<accession>A0A6P3VLF9</accession>
<evidence type="ECO:0000256" key="6">
    <source>
        <dbReference type="ARBA" id="ARBA00022692"/>
    </source>
</evidence>
<dbReference type="GO" id="GO:0004947">
    <property type="term" value="F:bradykinin receptor activity"/>
    <property type="evidence" value="ECO:0007669"/>
    <property type="project" value="InterPro"/>
</dbReference>
<keyword evidence="15" id="KW-0449">Lipoprotein</keyword>
<dbReference type="PANTHER" id="PTHR10489">
    <property type="entry name" value="CELL ADHESION MOLECULE"/>
    <property type="match status" value="1"/>
</dbReference>
<name>A0A6P3VLF9_CLUHA</name>
<evidence type="ECO:0000256" key="14">
    <source>
        <dbReference type="ARBA" id="ARBA00023224"/>
    </source>
</evidence>
<dbReference type="PRINTS" id="PR00425">
    <property type="entry name" value="BRADYKININR"/>
</dbReference>
<keyword evidence="8 19" id="KW-0297">G-protein coupled receptor</keyword>
<dbReference type="FunFam" id="1.20.1070.10:FF:000201">
    <property type="entry name" value="Bradykinin receptor B2"/>
    <property type="match status" value="1"/>
</dbReference>
<dbReference type="SUPFAM" id="SSF81321">
    <property type="entry name" value="Family A G protein-coupled receptor-like"/>
    <property type="match status" value="1"/>
</dbReference>
<evidence type="ECO:0000256" key="17">
    <source>
        <dbReference type="ARBA" id="ARBA00025423"/>
    </source>
</evidence>
<dbReference type="KEGG" id="char:105892944"/>
<evidence type="ECO:0000256" key="15">
    <source>
        <dbReference type="ARBA" id="ARBA00023288"/>
    </source>
</evidence>
<keyword evidence="5" id="KW-0597">Phosphoprotein</keyword>
<dbReference type="GO" id="GO:0009612">
    <property type="term" value="P:response to mechanical stimulus"/>
    <property type="evidence" value="ECO:0007669"/>
    <property type="project" value="InterPro"/>
</dbReference>
<evidence type="ECO:0000256" key="7">
    <source>
        <dbReference type="ARBA" id="ARBA00022989"/>
    </source>
</evidence>
<dbReference type="GO" id="GO:0060326">
    <property type="term" value="P:cell chemotaxis"/>
    <property type="evidence" value="ECO:0007669"/>
    <property type="project" value="TreeGrafter"/>
</dbReference>
<evidence type="ECO:0000256" key="16">
    <source>
        <dbReference type="ARBA" id="ARBA00025112"/>
    </source>
</evidence>
<keyword evidence="9 20" id="KW-0472">Membrane</keyword>
<comment type="subunit">
    <text evidence="18">Forms a complex with PECAM1 and GNAQ. Interacts with PECAM1.</text>
</comment>
<proteinExistence type="inferred from homology"/>
<evidence type="ECO:0000256" key="19">
    <source>
        <dbReference type="RuleBase" id="RU000688"/>
    </source>
</evidence>
<dbReference type="GO" id="GO:0007204">
    <property type="term" value="P:positive regulation of cytosolic calcium ion concentration"/>
    <property type="evidence" value="ECO:0007669"/>
    <property type="project" value="TreeGrafter"/>
</dbReference>
<feature type="transmembrane region" description="Helical" evidence="20">
    <location>
        <begin position="291"/>
        <end position="310"/>
    </location>
</feature>
<keyword evidence="12 19" id="KW-0675">Receptor</keyword>
<evidence type="ECO:0000313" key="23">
    <source>
        <dbReference type="RefSeq" id="XP_012674727.2"/>
    </source>
</evidence>
<evidence type="ECO:0000256" key="4">
    <source>
        <dbReference type="ARBA" id="ARBA00022475"/>
    </source>
</evidence>
<feature type="transmembrane region" description="Helical" evidence="20">
    <location>
        <begin position="37"/>
        <end position="59"/>
    </location>
</feature>
<dbReference type="InterPro" id="IPR017452">
    <property type="entry name" value="GPCR_Rhodpsn_7TM"/>
</dbReference>
<evidence type="ECO:0000256" key="20">
    <source>
        <dbReference type="SAM" id="Phobius"/>
    </source>
</evidence>
<feature type="transmembrane region" description="Helical" evidence="20">
    <location>
        <begin position="199"/>
        <end position="221"/>
    </location>
</feature>
<dbReference type="RefSeq" id="XP_012674727.2">
    <property type="nucleotide sequence ID" value="XM_012819273.3"/>
</dbReference>
<dbReference type="PRINTS" id="PR00237">
    <property type="entry name" value="GPCRRHODOPSN"/>
</dbReference>
<feature type="transmembrane region" description="Helical" evidence="20">
    <location>
        <begin position="114"/>
        <end position="132"/>
    </location>
</feature>
<keyword evidence="14 19" id="KW-0807">Transducer</keyword>
<evidence type="ECO:0000256" key="13">
    <source>
        <dbReference type="ARBA" id="ARBA00023180"/>
    </source>
</evidence>
<dbReference type="PRINTS" id="PR00993">
    <property type="entry name" value="BRADYKINNB1R"/>
</dbReference>
<evidence type="ECO:0000313" key="22">
    <source>
        <dbReference type="Proteomes" id="UP000515152"/>
    </source>
</evidence>
<dbReference type="OrthoDB" id="6076970at2759"/>
<keyword evidence="13" id="KW-0325">Glycoprotein</keyword>
<evidence type="ECO:0000256" key="18">
    <source>
        <dbReference type="ARBA" id="ARBA00025954"/>
    </source>
</evidence>
<feature type="transmembrane region" description="Helical" evidence="20">
    <location>
        <begin position="71"/>
        <end position="94"/>
    </location>
</feature>
<evidence type="ECO:0000259" key="21">
    <source>
        <dbReference type="PROSITE" id="PS50262"/>
    </source>
</evidence>